<name>A0A7G9S1Q4_9FIRM</name>
<organism evidence="1 2">
    <name type="scientific">Erysipelothrix inopinata</name>
    <dbReference type="NCBI Taxonomy" id="225084"/>
    <lineage>
        <taxon>Bacteria</taxon>
        <taxon>Bacillati</taxon>
        <taxon>Bacillota</taxon>
        <taxon>Erysipelotrichia</taxon>
        <taxon>Erysipelotrichales</taxon>
        <taxon>Erysipelotrichaceae</taxon>
        <taxon>Erysipelothrix</taxon>
    </lineage>
</organism>
<protein>
    <recommendedName>
        <fullName evidence="3">Lipoprotein</fullName>
    </recommendedName>
</protein>
<reference evidence="1 2" key="1">
    <citation type="submission" date="2020-08" db="EMBL/GenBank/DDBJ databases">
        <title>Genome sequence of Erysipelothrix inopinata DSM 15511T.</title>
        <authorList>
            <person name="Hyun D.-W."/>
            <person name="Bae J.-W."/>
        </authorList>
    </citation>
    <scope>NUCLEOTIDE SEQUENCE [LARGE SCALE GENOMIC DNA]</scope>
    <source>
        <strain evidence="1 2">DSM 15511</strain>
    </source>
</reference>
<dbReference type="AlphaFoldDB" id="A0A7G9S1Q4"/>
<accession>A0A7G9S1Q4</accession>
<proteinExistence type="predicted"/>
<evidence type="ECO:0000313" key="1">
    <source>
        <dbReference type="EMBL" id="QNN61779.1"/>
    </source>
</evidence>
<dbReference type="KEGG" id="eio:H9L01_05320"/>
<dbReference type="PROSITE" id="PS51257">
    <property type="entry name" value="PROKAR_LIPOPROTEIN"/>
    <property type="match status" value="1"/>
</dbReference>
<evidence type="ECO:0008006" key="3">
    <source>
        <dbReference type="Google" id="ProtNLM"/>
    </source>
</evidence>
<gene>
    <name evidence="1" type="ORF">H9L01_05320</name>
</gene>
<dbReference type="EMBL" id="CP060715">
    <property type="protein sequence ID" value="QNN61779.1"/>
    <property type="molecule type" value="Genomic_DNA"/>
</dbReference>
<dbReference type="Proteomes" id="UP000515928">
    <property type="component" value="Chromosome"/>
</dbReference>
<evidence type="ECO:0000313" key="2">
    <source>
        <dbReference type="Proteomes" id="UP000515928"/>
    </source>
</evidence>
<sequence length="181" mass="20574">MKKIIFSFLILFLLVGCTQKVEDTKETKDPVKETKEKTLAQAQPDKVDWLVEMEKDDVTKLLSMVDIKDENYNGDIRVFVIKSKANVGENKVGLFGIPCSGAGYFSFTYEPVGEFTYRQVGEATENSDGMMENLKKDYFFFVIKNNKIKFIDAKDDLTIEQMDNLDMSDGLNLSTGEAQCR</sequence>
<keyword evidence="2" id="KW-1185">Reference proteome</keyword>
<dbReference type="RefSeq" id="WP_187534972.1">
    <property type="nucleotide sequence ID" value="NZ_CBCSHU010000012.1"/>
</dbReference>